<dbReference type="GO" id="GO:0006400">
    <property type="term" value="P:tRNA modification"/>
    <property type="evidence" value="ECO:0007669"/>
    <property type="project" value="UniProtKB-UniRule"/>
</dbReference>
<evidence type="ECO:0000256" key="1">
    <source>
        <dbReference type="ARBA" id="ARBA00004496"/>
    </source>
</evidence>
<dbReference type="Pfam" id="PF09179">
    <property type="entry name" value="TilS"/>
    <property type="match status" value="1"/>
</dbReference>
<name>A0A432WH31_9GAMM</name>
<evidence type="ECO:0000256" key="7">
    <source>
        <dbReference type="ARBA" id="ARBA00048539"/>
    </source>
</evidence>
<evidence type="ECO:0000256" key="3">
    <source>
        <dbReference type="ARBA" id="ARBA00022598"/>
    </source>
</evidence>
<comment type="caution">
    <text evidence="8">Lacks conserved residue(s) required for the propagation of feature annotation.</text>
</comment>
<dbReference type="GO" id="GO:0032267">
    <property type="term" value="F:tRNA(Ile)-lysidine synthase activity"/>
    <property type="evidence" value="ECO:0007669"/>
    <property type="project" value="UniProtKB-EC"/>
</dbReference>
<comment type="caution">
    <text evidence="10">The sequence shown here is derived from an EMBL/GenBank/DDBJ whole genome shotgun (WGS) entry which is preliminary data.</text>
</comment>
<dbReference type="PANTHER" id="PTHR43033">
    <property type="entry name" value="TRNA(ILE)-LYSIDINE SYNTHASE-RELATED"/>
    <property type="match status" value="1"/>
</dbReference>
<dbReference type="InterPro" id="IPR012795">
    <property type="entry name" value="tRNA_Ile_lys_synt_N"/>
</dbReference>
<comment type="catalytic activity">
    <reaction evidence="7 8">
        <text>cytidine(34) in tRNA(Ile2) + L-lysine + ATP = lysidine(34) in tRNA(Ile2) + AMP + diphosphate + H(+)</text>
        <dbReference type="Rhea" id="RHEA:43744"/>
        <dbReference type="Rhea" id="RHEA-COMP:10625"/>
        <dbReference type="Rhea" id="RHEA-COMP:10670"/>
        <dbReference type="ChEBI" id="CHEBI:15378"/>
        <dbReference type="ChEBI" id="CHEBI:30616"/>
        <dbReference type="ChEBI" id="CHEBI:32551"/>
        <dbReference type="ChEBI" id="CHEBI:33019"/>
        <dbReference type="ChEBI" id="CHEBI:82748"/>
        <dbReference type="ChEBI" id="CHEBI:83665"/>
        <dbReference type="ChEBI" id="CHEBI:456215"/>
        <dbReference type="EC" id="6.3.4.19"/>
    </reaction>
</comment>
<dbReference type="InterPro" id="IPR015262">
    <property type="entry name" value="tRNA_Ile_lys_synt_subst-bd"/>
</dbReference>
<evidence type="ECO:0000256" key="2">
    <source>
        <dbReference type="ARBA" id="ARBA00022490"/>
    </source>
</evidence>
<dbReference type="Pfam" id="PF01171">
    <property type="entry name" value="ATP_bind_3"/>
    <property type="match status" value="1"/>
</dbReference>
<comment type="function">
    <text evidence="8">Ligates lysine onto the cytidine present at position 34 of the AUA codon-specific tRNA(Ile) that contains the anticodon CAU, in an ATP-dependent manner. Cytidine is converted to lysidine, thus changing the amino acid specificity of the tRNA from methionine to isoleucine.</text>
</comment>
<keyword evidence="2 8" id="KW-0963">Cytoplasm</keyword>
<dbReference type="Proteomes" id="UP000287823">
    <property type="component" value="Unassembled WGS sequence"/>
</dbReference>
<dbReference type="NCBIfam" id="TIGR02432">
    <property type="entry name" value="lysidine_TilS_N"/>
    <property type="match status" value="1"/>
</dbReference>
<proteinExistence type="inferred from homology"/>
<dbReference type="SUPFAM" id="SSF56037">
    <property type="entry name" value="PheT/TilS domain"/>
    <property type="match status" value="1"/>
</dbReference>
<dbReference type="PANTHER" id="PTHR43033:SF1">
    <property type="entry name" value="TRNA(ILE)-LYSIDINE SYNTHASE-RELATED"/>
    <property type="match status" value="1"/>
</dbReference>
<accession>A0A432WH31</accession>
<keyword evidence="4 8" id="KW-0819">tRNA processing</keyword>
<evidence type="ECO:0000256" key="8">
    <source>
        <dbReference type="HAMAP-Rule" id="MF_01161"/>
    </source>
</evidence>
<gene>
    <name evidence="8 10" type="primary">tilS</name>
    <name evidence="10" type="ORF">CWE14_07875</name>
</gene>
<dbReference type="InterPro" id="IPR011063">
    <property type="entry name" value="TilS/TtcA_N"/>
</dbReference>
<dbReference type="RefSeq" id="WP_126798858.1">
    <property type="nucleotide sequence ID" value="NZ_PIPO01000003.1"/>
</dbReference>
<comment type="subcellular location">
    <subcellularLocation>
        <location evidence="1 8">Cytoplasm</location>
    </subcellularLocation>
</comment>
<comment type="similarity">
    <text evidence="8">Belongs to the tRNA(Ile)-lysidine synthase family.</text>
</comment>
<keyword evidence="3 8" id="KW-0436">Ligase</keyword>
<dbReference type="InterPro" id="IPR014729">
    <property type="entry name" value="Rossmann-like_a/b/a_fold"/>
</dbReference>
<dbReference type="HAMAP" id="MF_01161">
    <property type="entry name" value="tRNA_Ile_lys_synt"/>
    <property type="match status" value="1"/>
</dbReference>
<dbReference type="InterPro" id="IPR012796">
    <property type="entry name" value="Lysidine-tRNA-synth_C"/>
</dbReference>
<dbReference type="SUPFAM" id="SSF52402">
    <property type="entry name" value="Adenine nucleotide alpha hydrolases-like"/>
    <property type="match status" value="1"/>
</dbReference>
<keyword evidence="11" id="KW-1185">Reference proteome</keyword>
<dbReference type="EC" id="6.3.4.19" evidence="8"/>
<dbReference type="Gene3D" id="1.20.59.20">
    <property type="match status" value="1"/>
</dbReference>
<keyword evidence="6" id="KW-0067">ATP-binding</keyword>
<evidence type="ECO:0000313" key="10">
    <source>
        <dbReference type="EMBL" id="RUO33136.1"/>
    </source>
</evidence>
<dbReference type="InterPro" id="IPR012094">
    <property type="entry name" value="tRNA_Ile_lys_synt"/>
</dbReference>
<sequence>MATVKSISDQFYQSYCAALASLQLQGPSSIVVALGGGADSQSVLDLTLRYRQQHPQHHYLAIHLDHYFHPDSPQWAQFLREYCQRSSIDYIVEPLDVPLSNRQSKEAQGRDARYQRLTELTDDNAVILLGQHLSDQTETFLLQLKRGSGPKGLASMAAVAPFSGRRRLCRPLLGHSKDEIYQYANARQLQWVEDDTNLDTRIERNFLRHEIVPELRARWPQFEQTVARSARLCGEQQQLLESLLESDLQLRLDENGLDSSAFDNLSSVHQAALLRLFIQRQGAAMPSEAVLSQMLQQMQGGKVQVRWSQWQLRSHRDRVQVLPLFADLSQFSLAWDGAEALQLPDGLGELTASGTQEVMVDADTQLQVRLLRHSDDFQRRPGGTLHKAHRLLKKQGIAEWQRQRWPVVTDGHQLLWVPLLGINHQIECAQGAQRGIYPNWVRASVAGVTN</sequence>
<keyword evidence="5" id="KW-0547">Nucleotide-binding</keyword>
<dbReference type="GO" id="GO:0005737">
    <property type="term" value="C:cytoplasm"/>
    <property type="evidence" value="ECO:0007669"/>
    <property type="project" value="UniProtKB-SubCell"/>
</dbReference>
<reference evidence="10 11" key="1">
    <citation type="journal article" date="2011" name="Front. Microbiol.">
        <title>Genomic signatures of strain selection and enhancement in Bacillus atrophaeus var. globigii, a historical biowarfare simulant.</title>
        <authorList>
            <person name="Gibbons H.S."/>
            <person name="Broomall S.M."/>
            <person name="McNew L.A."/>
            <person name="Daligault H."/>
            <person name="Chapman C."/>
            <person name="Bruce D."/>
            <person name="Karavis M."/>
            <person name="Krepps M."/>
            <person name="McGregor P.A."/>
            <person name="Hong C."/>
            <person name="Park K.H."/>
            <person name="Akmal A."/>
            <person name="Feldman A."/>
            <person name="Lin J.S."/>
            <person name="Chang W.E."/>
            <person name="Higgs B.W."/>
            <person name="Demirev P."/>
            <person name="Lindquist J."/>
            <person name="Liem A."/>
            <person name="Fochler E."/>
            <person name="Read T.D."/>
            <person name="Tapia R."/>
            <person name="Johnson S."/>
            <person name="Bishop-Lilly K.A."/>
            <person name="Detter C."/>
            <person name="Han C."/>
            <person name="Sozhamannan S."/>
            <person name="Rosenzweig C.N."/>
            <person name="Skowronski E.W."/>
        </authorList>
    </citation>
    <scope>NUCLEOTIDE SEQUENCE [LARGE SCALE GENOMIC DNA]</scope>
    <source>
        <strain evidence="10 11">Y4G10-17</strain>
    </source>
</reference>
<evidence type="ECO:0000256" key="5">
    <source>
        <dbReference type="ARBA" id="ARBA00022741"/>
    </source>
</evidence>
<evidence type="ECO:0000259" key="9">
    <source>
        <dbReference type="SMART" id="SM00977"/>
    </source>
</evidence>
<dbReference type="SUPFAM" id="SSF82829">
    <property type="entry name" value="MesJ substrate recognition domain-like"/>
    <property type="match status" value="1"/>
</dbReference>
<dbReference type="Gene3D" id="3.40.50.620">
    <property type="entry name" value="HUPs"/>
    <property type="match status" value="1"/>
</dbReference>
<protein>
    <recommendedName>
        <fullName evidence="8">tRNA(Ile)-lysidine synthase</fullName>
        <ecNumber evidence="8">6.3.4.19</ecNumber>
    </recommendedName>
    <alternativeName>
        <fullName evidence="8">tRNA(Ile)-2-lysyl-cytidine synthase</fullName>
    </alternativeName>
    <alternativeName>
        <fullName evidence="8">tRNA(Ile)-lysidine synthetase</fullName>
    </alternativeName>
</protein>
<dbReference type="AlphaFoldDB" id="A0A432WH31"/>
<dbReference type="Pfam" id="PF11734">
    <property type="entry name" value="TilS_C"/>
    <property type="match status" value="1"/>
</dbReference>
<dbReference type="CDD" id="cd01992">
    <property type="entry name" value="TilS_N"/>
    <property type="match status" value="1"/>
</dbReference>
<feature type="domain" description="Lysidine-tRNA(Ile) synthetase C-terminal" evidence="9">
    <location>
        <begin position="366"/>
        <end position="440"/>
    </location>
</feature>
<dbReference type="EMBL" id="PIPO01000003">
    <property type="protein sequence ID" value="RUO33136.1"/>
    <property type="molecule type" value="Genomic_DNA"/>
</dbReference>
<dbReference type="GO" id="GO:0005524">
    <property type="term" value="F:ATP binding"/>
    <property type="evidence" value="ECO:0007669"/>
    <property type="project" value="UniProtKB-KW"/>
</dbReference>
<evidence type="ECO:0000313" key="11">
    <source>
        <dbReference type="Proteomes" id="UP000287823"/>
    </source>
</evidence>
<evidence type="ECO:0000256" key="4">
    <source>
        <dbReference type="ARBA" id="ARBA00022694"/>
    </source>
</evidence>
<organism evidence="10 11">
    <name type="scientific">Aliidiomarina soli</name>
    <dbReference type="NCBI Taxonomy" id="1928574"/>
    <lineage>
        <taxon>Bacteria</taxon>
        <taxon>Pseudomonadati</taxon>
        <taxon>Pseudomonadota</taxon>
        <taxon>Gammaproteobacteria</taxon>
        <taxon>Alteromonadales</taxon>
        <taxon>Idiomarinaceae</taxon>
        <taxon>Aliidiomarina</taxon>
    </lineage>
</organism>
<evidence type="ECO:0000256" key="6">
    <source>
        <dbReference type="ARBA" id="ARBA00022840"/>
    </source>
</evidence>
<dbReference type="SMART" id="SM00977">
    <property type="entry name" value="TilS_C"/>
    <property type="match status" value="1"/>
</dbReference>